<dbReference type="PANTHER" id="PTHR20883">
    <property type="entry name" value="PHYTANOYL-COA DIOXYGENASE DOMAIN CONTAINING 1"/>
    <property type="match status" value="1"/>
</dbReference>
<proteinExistence type="inferred from homology"/>
<dbReference type="RefSeq" id="WP_006387830.1">
    <property type="nucleotide sequence ID" value="NZ_CAJFDJ010000005.1"/>
</dbReference>
<dbReference type="Proteomes" id="UP001141992">
    <property type="component" value="Unassembled WGS sequence"/>
</dbReference>
<reference evidence="11" key="1">
    <citation type="submission" date="2022-12" db="EMBL/GenBank/DDBJ databases">
        <authorList>
            <person name="Voronina O.L."/>
            <person name="Kunda M.S."/>
            <person name="Ryzhova N."/>
            <person name="Aksenova E.I."/>
        </authorList>
    </citation>
    <scope>NUCLEOTIDE SEQUENCE</scope>
    <source>
        <strain evidence="11">SCCH136:Ach223948</strain>
    </source>
</reference>
<evidence type="ECO:0000256" key="8">
    <source>
        <dbReference type="ARBA" id="ARBA00023004"/>
    </source>
</evidence>
<evidence type="ECO:0000256" key="6">
    <source>
        <dbReference type="ARBA" id="ARBA00022964"/>
    </source>
</evidence>
<dbReference type="Gene3D" id="2.60.120.620">
    <property type="entry name" value="q2cbj1_9rhob like domain"/>
    <property type="match status" value="1"/>
</dbReference>
<evidence type="ECO:0000256" key="2">
    <source>
        <dbReference type="ARBA" id="ARBA00004063"/>
    </source>
</evidence>
<dbReference type="KEGG" id="axx:ERS451415_01957"/>
<evidence type="ECO:0000256" key="3">
    <source>
        <dbReference type="ARBA" id="ARBA00007851"/>
    </source>
</evidence>
<evidence type="ECO:0000256" key="7">
    <source>
        <dbReference type="ARBA" id="ARBA00023002"/>
    </source>
</evidence>
<dbReference type="EMBL" id="JAPZVI010000023">
    <property type="protein sequence ID" value="MCZ8404351.1"/>
    <property type="molecule type" value="Genomic_DNA"/>
</dbReference>
<evidence type="ECO:0000256" key="1">
    <source>
        <dbReference type="ARBA" id="ARBA00001954"/>
    </source>
</evidence>
<keyword evidence="8" id="KW-0408">Iron</keyword>
<protein>
    <recommendedName>
        <fullName evidence="10">Ectoine hydroxylase</fullName>
        <ecNumber evidence="10">1.14.11.55</ecNumber>
    </recommendedName>
</protein>
<dbReference type="Pfam" id="PF05721">
    <property type="entry name" value="PhyH"/>
    <property type="match status" value="1"/>
</dbReference>
<comment type="subunit">
    <text evidence="4">Homodimer.</text>
</comment>
<comment type="cofactor">
    <cofactor evidence="1">
        <name>Fe(2+)</name>
        <dbReference type="ChEBI" id="CHEBI:29033"/>
    </cofactor>
</comment>
<gene>
    <name evidence="11" type="primary">thpD</name>
    <name evidence="11" type="ORF">O9570_23035</name>
</gene>
<sequence length="308" mass="34392">MISPAQDPYASRTDRSSAIISRQDPVVYGEGKYADALSGEQIGSYERDGFLLLENLFSEAEVRALSAEVERMTRDPSIVRREESITEPGSNAVRSIFMVHVLNPVLARLVRDPRLVNVARQILGSEVYIHQSRANMKPGFKGKEFYWHSDFETWHVEDGMPSMRALSCSVLLTENNDCNGPLMLVPGSHRQFISCVGETPNDHYKQSLKKQEYGVPDPVSLQLLVEQGGIRTMTAKAGSVVFFDCNTMHGSNSNISPWPRANVFMVYNSMENTLEPPKYGLTPRPEHIATRKAFKAVTPLDTLKLVGS</sequence>
<evidence type="ECO:0000256" key="5">
    <source>
        <dbReference type="ARBA" id="ARBA00022723"/>
    </source>
</evidence>
<keyword evidence="7 11" id="KW-0560">Oxidoreductase</keyword>
<name>A0A0D6H2M4_ALCXX</name>
<dbReference type="GO" id="GO:0005506">
    <property type="term" value="F:iron ion binding"/>
    <property type="evidence" value="ECO:0007669"/>
    <property type="project" value="UniProtKB-ARBA"/>
</dbReference>
<dbReference type="InterPro" id="IPR012774">
    <property type="entry name" value="EctD"/>
</dbReference>
<dbReference type="GeneID" id="75275864"/>
<evidence type="ECO:0000256" key="10">
    <source>
        <dbReference type="NCBIfam" id="TIGR02408"/>
    </source>
</evidence>
<dbReference type="NCBIfam" id="TIGR02408">
    <property type="entry name" value="ectoine_ThpD"/>
    <property type="match status" value="1"/>
</dbReference>
<evidence type="ECO:0000256" key="4">
    <source>
        <dbReference type="ARBA" id="ARBA00011738"/>
    </source>
</evidence>
<keyword evidence="5" id="KW-0479">Metal-binding</keyword>
<dbReference type="EC" id="1.14.11.55" evidence="10"/>
<comment type="similarity">
    <text evidence="3">Belongs to the PhyH family. EctD subfamily.</text>
</comment>
<dbReference type="AlphaFoldDB" id="A0A0D6H2M4"/>
<dbReference type="SUPFAM" id="SSF51197">
    <property type="entry name" value="Clavaminate synthase-like"/>
    <property type="match status" value="1"/>
</dbReference>
<dbReference type="InterPro" id="IPR008775">
    <property type="entry name" value="Phytyl_CoA_dOase-like"/>
</dbReference>
<evidence type="ECO:0000313" key="11">
    <source>
        <dbReference type="EMBL" id="MCZ8404351.1"/>
    </source>
</evidence>
<evidence type="ECO:0000256" key="9">
    <source>
        <dbReference type="ARBA" id="ARBA00049228"/>
    </source>
</evidence>
<accession>A0A0D6H2M4</accession>
<evidence type="ECO:0000313" key="12">
    <source>
        <dbReference type="Proteomes" id="UP001141992"/>
    </source>
</evidence>
<organism evidence="11 12">
    <name type="scientific">Alcaligenes xylosoxydans xylosoxydans</name>
    <name type="common">Achromobacter xylosoxidans</name>
    <dbReference type="NCBI Taxonomy" id="85698"/>
    <lineage>
        <taxon>Bacteria</taxon>
        <taxon>Pseudomonadati</taxon>
        <taxon>Pseudomonadota</taxon>
        <taxon>Betaproteobacteria</taxon>
        <taxon>Burkholderiales</taxon>
        <taxon>Alcaligenaceae</taxon>
        <taxon>Achromobacter</taxon>
    </lineage>
</organism>
<dbReference type="GO" id="GO:0016706">
    <property type="term" value="F:2-oxoglutarate-dependent dioxygenase activity"/>
    <property type="evidence" value="ECO:0007669"/>
    <property type="project" value="InterPro"/>
</dbReference>
<dbReference type="PANTHER" id="PTHR20883:SF48">
    <property type="entry name" value="ECTOINE DIOXYGENASE"/>
    <property type="match status" value="1"/>
</dbReference>
<keyword evidence="6" id="KW-0223">Dioxygenase</keyword>
<dbReference type="eggNOG" id="COG5285">
    <property type="taxonomic scope" value="Bacteria"/>
</dbReference>
<comment type="catalytic activity">
    <reaction evidence="9">
        <text>L-ectoine + 2-oxoglutarate + O2 = 5-hydroxyectoine + succinate + CO2</text>
        <dbReference type="Rhea" id="RHEA:45740"/>
        <dbReference type="ChEBI" id="CHEBI:15379"/>
        <dbReference type="ChEBI" id="CHEBI:16526"/>
        <dbReference type="ChEBI" id="CHEBI:16810"/>
        <dbReference type="ChEBI" id="CHEBI:30031"/>
        <dbReference type="ChEBI" id="CHEBI:58515"/>
        <dbReference type="ChEBI" id="CHEBI:85413"/>
        <dbReference type="EC" id="1.14.11.55"/>
    </reaction>
</comment>
<comment type="function">
    <text evidence="2">Involved in the biosynthesis of 5-hydroxyectoine, called compatible solute, which helps organisms to survive extreme osmotic stress by acting as a highly soluble organic osmolyte. Catalyzes the 2-oxoglutarate-dependent selective hydroxylation of L-ectoine to yield (4S,5S)-5-hydroxyectoine.</text>
</comment>
<dbReference type="FunFam" id="2.60.120.620:FF:000016">
    <property type="entry name" value="Ectoine hydroxylase"/>
    <property type="match status" value="1"/>
</dbReference>
<comment type="caution">
    <text evidence="11">The sequence shown here is derived from an EMBL/GenBank/DDBJ whole genome shotgun (WGS) entry which is preliminary data.</text>
</comment>